<dbReference type="AlphaFoldDB" id="A0A2L0F485"/>
<evidence type="ECO:0000313" key="2">
    <source>
        <dbReference type="EMBL" id="AUX46356.1"/>
    </source>
</evidence>
<feature type="compositionally biased region" description="Low complexity" evidence="1">
    <location>
        <begin position="113"/>
        <end position="124"/>
    </location>
</feature>
<accession>A0A2L0F485</accession>
<dbReference type="Proteomes" id="UP000238348">
    <property type="component" value="Chromosome"/>
</dbReference>
<name>A0A2L0F485_SORCE</name>
<organism evidence="2 3">
    <name type="scientific">Sorangium cellulosum</name>
    <name type="common">Polyangium cellulosum</name>
    <dbReference type="NCBI Taxonomy" id="56"/>
    <lineage>
        <taxon>Bacteria</taxon>
        <taxon>Pseudomonadati</taxon>
        <taxon>Myxococcota</taxon>
        <taxon>Polyangia</taxon>
        <taxon>Polyangiales</taxon>
        <taxon>Polyangiaceae</taxon>
        <taxon>Sorangium</taxon>
    </lineage>
</organism>
<evidence type="ECO:0000256" key="1">
    <source>
        <dbReference type="SAM" id="MobiDB-lite"/>
    </source>
</evidence>
<dbReference type="EMBL" id="CP012673">
    <property type="protein sequence ID" value="AUX46356.1"/>
    <property type="molecule type" value="Genomic_DNA"/>
</dbReference>
<feature type="compositionally biased region" description="Low complexity" evidence="1">
    <location>
        <begin position="19"/>
        <end position="40"/>
    </location>
</feature>
<evidence type="ECO:0000313" key="3">
    <source>
        <dbReference type="Proteomes" id="UP000238348"/>
    </source>
</evidence>
<reference evidence="2 3" key="1">
    <citation type="submission" date="2015-09" db="EMBL/GenBank/DDBJ databases">
        <title>Sorangium comparison.</title>
        <authorList>
            <person name="Zaburannyi N."/>
            <person name="Bunk B."/>
            <person name="Overmann J."/>
            <person name="Mueller R."/>
        </authorList>
    </citation>
    <scope>NUCLEOTIDE SEQUENCE [LARGE SCALE GENOMIC DNA]</scope>
    <source>
        <strain evidence="2 3">So ce26</strain>
    </source>
</reference>
<protein>
    <submittedName>
        <fullName evidence="2">Uncharacterized protein</fullName>
    </submittedName>
</protein>
<feature type="compositionally biased region" description="Pro residues" evidence="1">
    <location>
        <begin position="70"/>
        <end position="102"/>
    </location>
</feature>
<proteinExistence type="predicted"/>
<sequence length="259" mass="26520">MVLTAALAAGCHEQREASAPPNYANQPPPGYYQQPGYQQGYPPPGYQQPGYQQGYPPPGYQQPGYQQPAPQQPAPQQPAPQQPAPQQPAPQQPGGFPWPFPIPGQTTGGQTGGQPAPSGGTSAGTATAIDPNFATAATIPLNAYAANEAQGMTKEGGPIAGQFTAGQTLEHQFQLMPGKCYTILGVGAGITELDIQLIALTPIPMGSSVLAQDNSSGANASLGGRGSCYRWSLPVGINAKVVVKATAGSGVAAAQIYVK</sequence>
<gene>
    <name evidence="2" type="ORF">SOCE26_078620</name>
</gene>
<feature type="region of interest" description="Disordered" evidence="1">
    <location>
        <begin position="1"/>
        <end position="127"/>
    </location>
</feature>